<proteinExistence type="predicted"/>
<feature type="domain" description="Cobalamin-independent methionine synthase MetE C-terminal/archaeal" evidence="4">
    <location>
        <begin position="3"/>
        <end position="191"/>
    </location>
</feature>
<protein>
    <recommendedName>
        <fullName evidence="4">Cobalamin-independent methionine synthase MetE C-terminal/archaeal domain-containing protein</fullName>
    </recommendedName>
</protein>
<dbReference type="AlphaFoldDB" id="A0A381Z5H8"/>
<evidence type="ECO:0000256" key="2">
    <source>
        <dbReference type="ARBA" id="ARBA00022723"/>
    </source>
</evidence>
<evidence type="ECO:0000256" key="3">
    <source>
        <dbReference type="ARBA" id="ARBA00022833"/>
    </source>
</evidence>
<gene>
    <name evidence="5" type="ORF">METZ01_LOCUS137293</name>
</gene>
<dbReference type="InterPro" id="IPR038071">
    <property type="entry name" value="UROD/MetE-like_sf"/>
</dbReference>
<sequence>MILTTTIGSYPKPDYLKIPDWFQGEKGTDAEYPTKGWEEAIKSLGSDFEAIINKATQEIISDQIECGIDIITDGEVRRENYIHYHCRFLKGIDFDNLTKQTARTGNYDCYLPTIVNKVEFDKPFLSNEFKINQKFSSKPVKVTIPGPLTITDTIADDYYKDNKKLGIDLSIAINNEVKILADSGCNYIQID</sequence>
<dbReference type="EMBL" id="UINC01020009">
    <property type="protein sequence ID" value="SVA84439.1"/>
    <property type="molecule type" value="Genomic_DNA"/>
</dbReference>
<dbReference type="GO" id="GO:0009086">
    <property type="term" value="P:methionine biosynthetic process"/>
    <property type="evidence" value="ECO:0007669"/>
    <property type="project" value="InterPro"/>
</dbReference>
<keyword evidence="3" id="KW-0862">Zinc</keyword>
<dbReference type="GO" id="GO:0008270">
    <property type="term" value="F:zinc ion binding"/>
    <property type="evidence" value="ECO:0007669"/>
    <property type="project" value="InterPro"/>
</dbReference>
<dbReference type="PANTHER" id="PTHR30519">
    <property type="entry name" value="5-METHYLTETRAHYDROPTEROYLTRIGLUTAMATE--HOMOCYSTEINE METHYLTRANSFERASE"/>
    <property type="match status" value="1"/>
</dbReference>
<feature type="non-terminal residue" evidence="5">
    <location>
        <position position="191"/>
    </location>
</feature>
<evidence type="ECO:0000256" key="1">
    <source>
        <dbReference type="ARBA" id="ARBA00001947"/>
    </source>
</evidence>
<organism evidence="5">
    <name type="scientific">marine metagenome</name>
    <dbReference type="NCBI Taxonomy" id="408172"/>
    <lineage>
        <taxon>unclassified sequences</taxon>
        <taxon>metagenomes</taxon>
        <taxon>ecological metagenomes</taxon>
    </lineage>
</organism>
<evidence type="ECO:0000259" key="4">
    <source>
        <dbReference type="Pfam" id="PF01717"/>
    </source>
</evidence>
<dbReference type="GO" id="GO:0003871">
    <property type="term" value="F:5-methyltetrahydropteroyltriglutamate-homocysteine S-methyltransferase activity"/>
    <property type="evidence" value="ECO:0007669"/>
    <property type="project" value="InterPro"/>
</dbReference>
<name>A0A381Z5H8_9ZZZZ</name>
<keyword evidence="2" id="KW-0479">Metal-binding</keyword>
<dbReference type="Gene3D" id="3.20.20.210">
    <property type="match status" value="1"/>
</dbReference>
<evidence type="ECO:0000313" key="5">
    <source>
        <dbReference type="EMBL" id="SVA84439.1"/>
    </source>
</evidence>
<dbReference type="InterPro" id="IPR002629">
    <property type="entry name" value="Met_Synth_C/arc"/>
</dbReference>
<dbReference type="Pfam" id="PF01717">
    <property type="entry name" value="Meth_synt_2"/>
    <property type="match status" value="1"/>
</dbReference>
<reference evidence="5" key="1">
    <citation type="submission" date="2018-05" db="EMBL/GenBank/DDBJ databases">
        <authorList>
            <person name="Lanie J.A."/>
            <person name="Ng W.-L."/>
            <person name="Kazmierczak K.M."/>
            <person name="Andrzejewski T.M."/>
            <person name="Davidsen T.M."/>
            <person name="Wayne K.J."/>
            <person name="Tettelin H."/>
            <person name="Glass J.I."/>
            <person name="Rusch D."/>
            <person name="Podicherti R."/>
            <person name="Tsui H.-C.T."/>
            <person name="Winkler M.E."/>
        </authorList>
    </citation>
    <scope>NUCLEOTIDE SEQUENCE</scope>
</reference>
<accession>A0A381Z5H8</accession>
<comment type="cofactor">
    <cofactor evidence="1">
        <name>Zn(2+)</name>
        <dbReference type="ChEBI" id="CHEBI:29105"/>
    </cofactor>
</comment>
<dbReference type="SUPFAM" id="SSF51726">
    <property type="entry name" value="UROD/MetE-like"/>
    <property type="match status" value="1"/>
</dbReference>